<feature type="chain" id="PRO_5012375408" evidence="2">
    <location>
        <begin position="20"/>
        <end position="409"/>
    </location>
</feature>
<reference evidence="3 4" key="1">
    <citation type="submission" date="2015-12" db="EMBL/GenBank/DDBJ databases">
        <title>The genome of Folsomia candida.</title>
        <authorList>
            <person name="Faddeeva A."/>
            <person name="Derks M.F."/>
            <person name="Anvar Y."/>
            <person name="Smit S."/>
            <person name="Van Straalen N."/>
            <person name="Roelofs D."/>
        </authorList>
    </citation>
    <scope>NUCLEOTIDE SEQUENCE [LARGE SCALE GENOMIC DNA]</scope>
    <source>
        <strain evidence="3 4">VU population</strain>
        <tissue evidence="3">Whole body</tissue>
    </source>
</reference>
<dbReference type="Proteomes" id="UP000198287">
    <property type="component" value="Unassembled WGS sequence"/>
</dbReference>
<dbReference type="OrthoDB" id="432528at2759"/>
<dbReference type="EMBL" id="LNIX01000019">
    <property type="protein sequence ID" value="OXA44248.1"/>
    <property type="molecule type" value="Genomic_DNA"/>
</dbReference>
<evidence type="ECO:0000256" key="2">
    <source>
        <dbReference type="SAM" id="SignalP"/>
    </source>
</evidence>
<feature type="signal peptide" evidence="2">
    <location>
        <begin position="1"/>
        <end position="19"/>
    </location>
</feature>
<evidence type="ECO:0000313" key="3">
    <source>
        <dbReference type="EMBL" id="OXA44248.1"/>
    </source>
</evidence>
<evidence type="ECO:0000256" key="1">
    <source>
        <dbReference type="SAM" id="MobiDB-lite"/>
    </source>
</evidence>
<evidence type="ECO:0000313" key="4">
    <source>
        <dbReference type="Proteomes" id="UP000198287"/>
    </source>
</evidence>
<dbReference type="SUPFAM" id="SSF50965">
    <property type="entry name" value="Galactose oxidase, central domain"/>
    <property type="match status" value="1"/>
</dbReference>
<sequence>MHHLEIFLVVLFSFSCVKSQSDLVAVKANATLPKGRFGTCAIFDGQNSIFIFGGRGNLSEEFSDILKYDIISDTVQVVASLPRTLYSGTTSIDKDGNVYYISGFGLASFSRAIYKFTPSSQNVEVVGYIPSANYASSAITVADTVYIFGGELDVFGLITFNMSTNATQRVTSLPNAYHPIATFYHAASQSAFVFGDDRLSDSDLDSVARFDLNTLRVTEYGPRSLLKIVDQPAAVTDGKLGYIIGGFYGNMSAGFGSDGIIRFDPDTMIASLAAVNNFPVYADNLFAGTSAVWVEETNRIYFFGGASKDGAGIIGEVFDSIWYVDLTPRQVTDPTTQATTTTTASETSTVATTVTTMTPELTTTITPESTTRVTPESTTTPGTIPTTPGSASALRTSYFILFLSLLLVQ</sequence>
<keyword evidence="2" id="KW-0732">Signal</keyword>
<dbReference type="InterPro" id="IPR015915">
    <property type="entry name" value="Kelch-typ_b-propeller"/>
</dbReference>
<feature type="region of interest" description="Disordered" evidence="1">
    <location>
        <begin position="366"/>
        <end position="388"/>
    </location>
</feature>
<dbReference type="InterPro" id="IPR011043">
    <property type="entry name" value="Gal_Oxase/kelch_b-propeller"/>
</dbReference>
<keyword evidence="4" id="KW-1185">Reference proteome</keyword>
<protein>
    <submittedName>
        <fullName evidence="3">Kelch domain-containing protein 8B</fullName>
    </submittedName>
</protein>
<comment type="caution">
    <text evidence="3">The sequence shown here is derived from an EMBL/GenBank/DDBJ whole genome shotgun (WGS) entry which is preliminary data.</text>
</comment>
<dbReference type="Gene3D" id="2.120.10.80">
    <property type="entry name" value="Kelch-type beta propeller"/>
    <property type="match status" value="2"/>
</dbReference>
<accession>A0A226DH14</accession>
<dbReference type="AlphaFoldDB" id="A0A226DH14"/>
<gene>
    <name evidence="3" type="ORF">Fcan01_20707</name>
</gene>
<organism evidence="3 4">
    <name type="scientific">Folsomia candida</name>
    <name type="common">Springtail</name>
    <dbReference type="NCBI Taxonomy" id="158441"/>
    <lineage>
        <taxon>Eukaryota</taxon>
        <taxon>Metazoa</taxon>
        <taxon>Ecdysozoa</taxon>
        <taxon>Arthropoda</taxon>
        <taxon>Hexapoda</taxon>
        <taxon>Collembola</taxon>
        <taxon>Entomobryomorpha</taxon>
        <taxon>Isotomoidea</taxon>
        <taxon>Isotomidae</taxon>
        <taxon>Proisotominae</taxon>
        <taxon>Folsomia</taxon>
    </lineage>
</organism>
<name>A0A226DH14_FOLCA</name>
<dbReference type="STRING" id="158441.A0A226DH14"/>
<proteinExistence type="predicted"/>